<evidence type="ECO:0000256" key="1">
    <source>
        <dbReference type="SAM" id="MobiDB-lite"/>
    </source>
</evidence>
<organism evidence="2 3">
    <name type="scientific">Alistipes dispar</name>
    <dbReference type="NCBI Taxonomy" id="2585119"/>
    <lineage>
        <taxon>Bacteria</taxon>
        <taxon>Pseudomonadati</taxon>
        <taxon>Bacteroidota</taxon>
        <taxon>Bacteroidia</taxon>
        <taxon>Bacteroidales</taxon>
        <taxon>Rikenellaceae</taxon>
        <taxon>Alistipes</taxon>
    </lineage>
</organism>
<dbReference type="EMBL" id="AP019736">
    <property type="protein sequence ID" value="BBL07687.1"/>
    <property type="molecule type" value="Genomic_DNA"/>
</dbReference>
<dbReference type="KEGG" id="ada:A5CPEGH6_23250"/>
<dbReference type="Proteomes" id="UP000319374">
    <property type="component" value="Chromosome"/>
</dbReference>
<evidence type="ECO:0000313" key="3">
    <source>
        <dbReference type="Proteomes" id="UP000319374"/>
    </source>
</evidence>
<reference evidence="3" key="1">
    <citation type="submission" date="2019-06" db="EMBL/GenBank/DDBJ databases">
        <title>Alistipes onderdonkii subsp. vulgaris subsp. nov., Alistipes dispar sp. nov. and Alistipes communis sp. nov., isolated from human faeces, and creation of Alistipes onderdonkii subsp. onderdonkii subsp. nov.</title>
        <authorList>
            <person name="Sakamoto M."/>
            <person name="Ikeyama N."/>
            <person name="Ogata Y."/>
            <person name="Suda W."/>
            <person name="Iino T."/>
            <person name="Hattori M."/>
            <person name="Ohkuma M."/>
        </authorList>
    </citation>
    <scope>NUCLEOTIDE SEQUENCE [LARGE SCALE GENOMIC DNA]</scope>
    <source>
        <strain evidence="3">5CPEGH6</strain>
    </source>
</reference>
<dbReference type="AlphaFoldDB" id="A0A4Y1X2Z4"/>
<name>A0A4Y1X2Z4_9BACT</name>
<proteinExistence type="predicted"/>
<evidence type="ECO:0000313" key="2">
    <source>
        <dbReference type="EMBL" id="BBL07687.1"/>
    </source>
</evidence>
<gene>
    <name evidence="2" type="ORF">A5CPEGH6_23250</name>
</gene>
<sequence length="54" mass="6049">MDYGFSNPDYGYAPHERPEGRLRGKRPPRPGTDAGRGTHRIMKPTDTPTRVGPK</sequence>
<accession>A0A4Y1X2Z4</accession>
<keyword evidence="3" id="KW-1185">Reference proteome</keyword>
<protein>
    <submittedName>
        <fullName evidence="2">Uncharacterized protein</fullName>
    </submittedName>
</protein>
<feature type="region of interest" description="Disordered" evidence="1">
    <location>
        <begin position="1"/>
        <end position="54"/>
    </location>
</feature>